<dbReference type="GO" id="GO:0016787">
    <property type="term" value="F:hydrolase activity"/>
    <property type="evidence" value="ECO:0007669"/>
    <property type="project" value="InterPro"/>
</dbReference>
<dbReference type="Pfam" id="PF02230">
    <property type="entry name" value="Abhydrolase_2"/>
    <property type="match status" value="1"/>
</dbReference>
<feature type="region of interest" description="Disordered" evidence="7">
    <location>
        <begin position="576"/>
        <end position="595"/>
    </location>
</feature>
<dbReference type="InterPro" id="IPR036390">
    <property type="entry name" value="WH_DNA-bd_sf"/>
</dbReference>
<evidence type="ECO:0000256" key="4">
    <source>
        <dbReference type="ARBA" id="ARBA00022691"/>
    </source>
</evidence>
<keyword evidence="2" id="KW-0489">Methyltransferase</keyword>
<keyword evidence="11" id="KW-1185">Reference proteome</keyword>
<dbReference type="SUPFAM" id="SSF53335">
    <property type="entry name" value="S-adenosyl-L-methionine-dependent methyltransferases"/>
    <property type="match status" value="1"/>
</dbReference>
<evidence type="ECO:0000256" key="2">
    <source>
        <dbReference type="ARBA" id="ARBA00022603"/>
    </source>
</evidence>
<dbReference type="Gene3D" id="3.40.50.150">
    <property type="entry name" value="Vaccinia Virus protein VP39"/>
    <property type="match status" value="1"/>
</dbReference>
<evidence type="ECO:0000256" key="7">
    <source>
        <dbReference type="SAM" id="MobiDB-lite"/>
    </source>
</evidence>
<dbReference type="GO" id="GO:0008171">
    <property type="term" value="F:O-methyltransferase activity"/>
    <property type="evidence" value="ECO:0007669"/>
    <property type="project" value="InterPro"/>
</dbReference>
<feature type="compositionally biased region" description="Polar residues" evidence="7">
    <location>
        <begin position="532"/>
        <end position="556"/>
    </location>
</feature>
<dbReference type="SUPFAM" id="SSF53474">
    <property type="entry name" value="alpha/beta-Hydrolases"/>
    <property type="match status" value="1"/>
</dbReference>
<dbReference type="PRINTS" id="PR00420">
    <property type="entry name" value="RNGMNOXGNASE"/>
</dbReference>
<dbReference type="InterPro" id="IPR036188">
    <property type="entry name" value="FAD/NAD-bd_sf"/>
</dbReference>
<dbReference type="PROSITE" id="PS51683">
    <property type="entry name" value="SAM_OMT_II"/>
    <property type="match status" value="1"/>
</dbReference>
<feature type="domain" description="Phospholipase/carboxylesterase/thioesterase" evidence="9">
    <location>
        <begin position="959"/>
        <end position="1039"/>
    </location>
</feature>
<gene>
    <name evidence="10" type="ORF">TARUN_2072</name>
</gene>
<comment type="similarity">
    <text evidence="1">Belongs to the flavin-dependent halogenase family.</text>
</comment>
<dbReference type="InterPro" id="IPR016461">
    <property type="entry name" value="COMT-like"/>
</dbReference>
<keyword evidence="3" id="KW-0808">Transferase</keyword>
<organism evidence="10 11">
    <name type="scientific">Trichoderma arundinaceum</name>
    <dbReference type="NCBI Taxonomy" id="490622"/>
    <lineage>
        <taxon>Eukaryota</taxon>
        <taxon>Fungi</taxon>
        <taxon>Dikarya</taxon>
        <taxon>Ascomycota</taxon>
        <taxon>Pezizomycotina</taxon>
        <taxon>Sordariomycetes</taxon>
        <taxon>Hypocreomycetidae</taxon>
        <taxon>Hypocreales</taxon>
        <taxon>Hypocreaceae</taxon>
        <taxon>Trichoderma</taxon>
    </lineage>
</organism>
<dbReference type="Pfam" id="PF00891">
    <property type="entry name" value="Methyltransf_2"/>
    <property type="match status" value="1"/>
</dbReference>
<comment type="caution">
    <text evidence="10">The sequence shown here is derived from an EMBL/GenBank/DDBJ whole genome shotgun (WGS) entry which is preliminary data.</text>
</comment>
<dbReference type="InterPro" id="IPR006905">
    <property type="entry name" value="Flavin_halogenase"/>
</dbReference>
<dbReference type="Gene3D" id="1.10.10.10">
    <property type="entry name" value="Winged helix-like DNA-binding domain superfamily/Winged helix DNA-binding domain"/>
    <property type="match status" value="1"/>
</dbReference>
<evidence type="ECO:0000313" key="10">
    <source>
        <dbReference type="EMBL" id="RFU80157.1"/>
    </source>
</evidence>
<dbReference type="InterPro" id="IPR029063">
    <property type="entry name" value="SAM-dependent_MTases_sf"/>
</dbReference>
<dbReference type="Gene3D" id="3.40.50.1820">
    <property type="entry name" value="alpha/beta hydrolase"/>
    <property type="match status" value="1"/>
</dbReference>
<dbReference type="SUPFAM" id="SSF46785">
    <property type="entry name" value="Winged helix' DNA-binding domain"/>
    <property type="match status" value="1"/>
</dbReference>
<evidence type="ECO:0000256" key="5">
    <source>
        <dbReference type="ARBA" id="ARBA00023002"/>
    </source>
</evidence>
<dbReference type="OrthoDB" id="3340390at2759"/>
<keyword evidence="5" id="KW-0560">Oxidoreductase</keyword>
<evidence type="ECO:0000256" key="6">
    <source>
        <dbReference type="ARBA" id="ARBA00023033"/>
    </source>
</evidence>
<dbReference type="PANTHER" id="PTHR43747">
    <property type="entry name" value="FAD-BINDING PROTEIN"/>
    <property type="match status" value="1"/>
</dbReference>
<keyword evidence="6" id="KW-0503">Monooxygenase</keyword>
<sequence>MANIPEKCTVLVVGGGPAGSYAASALAREGIDVVLLEADKFPRYHIGESMLPSMRHFLKFIDAYEKWDAHGFNVKKGGAFRLNWSRPETYTDFIAAGGPGGYAWNVVRSEADELLFKHSAECGAKTFDETKVASIEFTPAPSDAHNLGRPVSASWTRKDGSSGTISLDYIVDASGRAGLISTKYLKNRWYNQGLKNVASWGYWKGGGVHGIGTYKEGAPYFEALKGIVQNQEMATKKKREMAEPSSRGFYMQSLDLVPGIKELLVNAELVSDIKSASDWSYSASNYAFPGVRIAGDAGSFIDPFFSSGVHLALSGGLSAATTIAAAIRGDCDEETAASWHDKKTAESYTRFLLVVSSALKQIRSQDEPVINDFDEQTFERAFDLFRPVIQGQVDADAKGKLTQAEISKTVEFCFKAFAHVSFEEKEALVKKLKDLGLDGDAYDEGNRKALDELEEKLTPEEQSILKTLKGRRMVRPEDSLNIDNFTLDSIDGFAPRLEHGKLGLAAARRAEIKYTGHDLLSYLNGESKASKKASQNGHAESNGSSITQTHNDTNGDGTMDGHSKVEEKPTTNGVAGFVESEEGLPPAPLDESSRHRLMSSLHESAEELETPYDTMLRFVNSGRQIALIKIGGDLGIFKSLVESKIPLCSNELAKPTMADPLLVSRIMRYLVANRLAAEVAPDQFMARKTTYSLADPRIESPMRFFHAVSNPAFQALPDFLKETGYQNQTKTSALQKSLDTELGLFPWLKQHPDLLKDFQSLMGVPKEGNCLDVIPLDYSVSSGHKGPVFVDIGGNTGQQARHLLAKYPELAGRVVVQDRAETINSASDSKGFQLMAHDFFNTQPVKGAKYYYLRAILHNWDDEKATQILANIVPAMSADSLVLIDEVVIANQGVHVWPAGLDLQMYTLFGASERTASQWDTILERAGLRPVAVKSEAQEFASEFFECEARGSETIRTLPALFPTIRWAFPQAKLLRSERFNIEMSQWFDLWSVEDPQERLELQIPSLASSVDQITKVIKEEELLVSRKKIFLGGISQGFATLGSPHSLSFAMAAFFADGRGGFAGLCGFCGWLPLVDHAASEIPIGRSEQHLAAMQRLYLHDSNKQQEILLPLQLTSTPVLLEHCHDDEVVAIENGTRMRDFLNQLGLSVEWHEYESGGHWVNEPQGVDDFVHFLRESIAKATY</sequence>
<evidence type="ECO:0000259" key="8">
    <source>
        <dbReference type="Pfam" id="PF00891"/>
    </source>
</evidence>
<dbReference type="Gene3D" id="3.50.50.60">
    <property type="entry name" value="FAD/NAD(P)-binding domain"/>
    <property type="match status" value="1"/>
</dbReference>
<evidence type="ECO:0000256" key="3">
    <source>
        <dbReference type="ARBA" id="ARBA00022679"/>
    </source>
</evidence>
<dbReference type="GO" id="GO:0004497">
    <property type="term" value="F:monooxygenase activity"/>
    <property type="evidence" value="ECO:0007669"/>
    <property type="project" value="UniProtKB-KW"/>
</dbReference>
<dbReference type="STRING" id="490622.A0A395NWI3"/>
<protein>
    <submittedName>
        <fullName evidence="10">Uncharacterized protein</fullName>
    </submittedName>
</protein>
<keyword evidence="4" id="KW-0949">S-adenosyl-L-methionine</keyword>
<evidence type="ECO:0000313" key="11">
    <source>
        <dbReference type="Proteomes" id="UP000266272"/>
    </source>
</evidence>
<dbReference type="EMBL" id="PXOA01000123">
    <property type="protein sequence ID" value="RFU80157.1"/>
    <property type="molecule type" value="Genomic_DNA"/>
</dbReference>
<feature type="compositionally biased region" description="Basic and acidic residues" evidence="7">
    <location>
        <begin position="559"/>
        <end position="569"/>
    </location>
</feature>
<dbReference type="InterPro" id="IPR036388">
    <property type="entry name" value="WH-like_DNA-bd_sf"/>
</dbReference>
<feature type="domain" description="O-methyltransferase C-terminal" evidence="8">
    <location>
        <begin position="788"/>
        <end position="928"/>
    </location>
</feature>
<dbReference type="Proteomes" id="UP000266272">
    <property type="component" value="Unassembled WGS sequence"/>
</dbReference>
<name>A0A395NWI3_TRIAR</name>
<proteinExistence type="inferred from homology"/>
<dbReference type="InterPro" id="IPR029058">
    <property type="entry name" value="AB_hydrolase_fold"/>
</dbReference>
<dbReference type="GO" id="GO:0032259">
    <property type="term" value="P:methylation"/>
    <property type="evidence" value="ECO:0007669"/>
    <property type="project" value="UniProtKB-KW"/>
</dbReference>
<dbReference type="SUPFAM" id="SSF51905">
    <property type="entry name" value="FAD/NAD(P)-binding domain"/>
    <property type="match status" value="1"/>
</dbReference>
<reference evidence="10 11" key="1">
    <citation type="journal article" date="2018" name="PLoS Pathog.">
        <title>Evolution of structural diversity of trichothecenes, a family of toxins produced by plant pathogenic and entomopathogenic fungi.</title>
        <authorList>
            <person name="Proctor R.H."/>
            <person name="McCormick S.P."/>
            <person name="Kim H.S."/>
            <person name="Cardoza R.E."/>
            <person name="Stanley A.M."/>
            <person name="Lindo L."/>
            <person name="Kelly A."/>
            <person name="Brown D.W."/>
            <person name="Lee T."/>
            <person name="Vaughan M.M."/>
            <person name="Alexander N.J."/>
            <person name="Busman M."/>
            <person name="Gutierrez S."/>
        </authorList>
    </citation>
    <scope>NUCLEOTIDE SEQUENCE [LARGE SCALE GENOMIC DNA]</scope>
    <source>
        <strain evidence="10 11">IBT 40837</strain>
    </source>
</reference>
<dbReference type="AlphaFoldDB" id="A0A395NWI3"/>
<dbReference type="InterPro" id="IPR001077">
    <property type="entry name" value="COMT_C"/>
</dbReference>
<dbReference type="InterPro" id="IPR003140">
    <property type="entry name" value="PLipase/COase/thioEstase"/>
</dbReference>
<feature type="region of interest" description="Disordered" evidence="7">
    <location>
        <begin position="530"/>
        <end position="569"/>
    </location>
</feature>
<dbReference type="PANTHER" id="PTHR43747:SF5">
    <property type="entry name" value="FAD-BINDING DOMAIN-CONTAINING PROTEIN"/>
    <property type="match status" value="1"/>
</dbReference>
<dbReference type="Pfam" id="PF04820">
    <property type="entry name" value="Trp_halogenase"/>
    <property type="match status" value="1"/>
</dbReference>
<accession>A0A395NWI3</accession>
<dbReference type="InterPro" id="IPR050816">
    <property type="entry name" value="Flavin-dep_Halogenase_NPB"/>
</dbReference>
<evidence type="ECO:0000256" key="1">
    <source>
        <dbReference type="ARBA" id="ARBA00005706"/>
    </source>
</evidence>
<evidence type="ECO:0000259" key="9">
    <source>
        <dbReference type="Pfam" id="PF02230"/>
    </source>
</evidence>